<dbReference type="PANTHER" id="PTHR35754">
    <property type="entry name" value="ATP SYNTHASE SUBUNIT B"/>
    <property type="match status" value="1"/>
</dbReference>
<evidence type="ECO:0000313" key="3">
    <source>
        <dbReference type="Proteomes" id="UP001445335"/>
    </source>
</evidence>
<feature type="region of interest" description="Disordered" evidence="1">
    <location>
        <begin position="281"/>
        <end position="301"/>
    </location>
</feature>
<feature type="compositionally biased region" description="Polar residues" evidence="1">
    <location>
        <begin position="281"/>
        <end position="292"/>
    </location>
</feature>
<comment type="caution">
    <text evidence="2">The sequence shown here is derived from an EMBL/GenBank/DDBJ whole genome shotgun (WGS) entry which is preliminary data.</text>
</comment>
<sequence>MEDYLQESDGKAADLVPTISYMALRRARTTIEDFVQSYFSYHDLRVPEDFFRLLDIMIFVEGTIYAMDEENERLAAEGKVEATHVLQGERVLLRVLRRRRLLTPQLEAQLRQGKEYWRMERELCAAMLQHPGGRCTAFQLDDVHVCSSGKSFDYRVLNLLLYALRRRNPDQQLLEFLAVDEALVDIGDDLVDYEDDVLKNSFNIYRGYVHLFAEEAQLKLVERISHLEARHRALLRNLPEAVRMHFHARHSQASAVPGSGDWVFPRAILCEAAFREACAGDTSSSDSEQRTGSAARVASGV</sequence>
<name>A0AAW1S145_9CHLO</name>
<protein>
    <submittedName>
        <fullName evidence="2">Uncharacterized protein</fullName>
    </submittedName>
</protein>
<dbReference type="PANTHER" id="PTHR35754:SF2">
    <property type="entry name" value="ATP SYNTHASE SUBUNIT B"/>
    <property type="match status" value="1"/>
</dbReference>
<evidence type="ECO:0000256" key="1">
    <source>
        <dbReference type="SAM" id="MobiDB-lite"/>
    </source>
</evidence>
<keyword evidence="3" id="KW-1185">Reference proteome</keyword>
<organism evidence="2 3">
    <name type="scientific">Elliptochloris bilobata</name>
    <dbReference type="NCBI Taxonomy" id="381761"/>
    <lineage>
        <taxon>Eukaryota</taxon>
        <taxon>Viridiplantae</taxon>
        <taxon>Chlorophyta</taxon>
        <taxon>core chlorophytes</taxon>
        <taxon>Trebouxiophyceae</taxon>
        <taxon>Trebouxiophyceae incertae sedis</taxon>
        <taxon>Elliptochloris clade</taxon>
        <taxon>Elliptochloris</taxon>
    </lineage>
</organism>
<dbReference type="Proteomes" id="UP001445335">
    <property type="component" value="Unassembled WGS sequence"/>
</dbReference>
<reference evidence="2 3" key="1">
    <citation type="journal article" date="2024" name="Nat. Commun.">
        <title>Phylogenomics reveals the evolutionary origins of lichenization in chlorophyte algae.</title>
        <authorList>
            <person name="Puginier C."/>
            <person name="Libourel C."/>
            <person name="Otte J."/>
            <person name="Skaloud P."/>
            <person name="Haon M."/>
            <person name="Grisel S."/>
            <person name="Petersen M."/>
            <person name="Berrin J.G."/>
            <person name="Delaux P.M."/>
            <person name="Dal Grande F."/>
            <person name="Keller J."/>
        </authorList>
    </citation>
    <scope>NUCLEOTIDE SEQUENCE [LARGE SCALE GENOMIC DNA]</scope>
    <source>
        <strain evidence="2 3">SAG 245.80</strain>
    </source>
</reference>
<accession>A0AAW1S145</accession>
<evidence type="ECO:0000313" key="2">
    <source>
        <dbReference type="EMBL" id="KAK9839710.1"/>
    </source>
</evidence>
<dbReference type="AlphaFoldDB" id="A0AAW1S145"/>
<dbReference type="EMBL" id="JALJOU010000015">
    <property type="protein sequence ID" value="KAK9839710.1"/>
    <property type="molecule type" value="Genomic_DNA"/>
</dbReference>
<gene>
    <name evidence="2" type="ORF">WJX81_007737</name>
</gene>
<proteinExistence type="predicted"/>